<organism evidence="9 10">
    <name type="scientific">Hesseltinella vesiculosa</name>
    <dbReference type="NCBI Taxonomy" id="101127"/>
    <lineage>
        <taxon>Eukaryota</taxon>
        <taxon>Fungi</taxon>
        <taxon>Fungi incertae sedis</taxon>
        <taxon>Mucoromycota</taxon>
        <taxon>Mucoromycotina</taxon>
        <taxon>Mucoromycetes</taxon>
        <taxon>Mucorales</taxon>
        <taxon>Cunninghamellaceae</taxon>
        <taxon>Hesseltinella</taxon>
    </lineage>
</organism>
<name>A0A1X2GY84_9FUNG</name>
<dbReference type="InterPro" id="IPR036859">
    <property type="entry name" value="CAP-Gly_dom_sf"/>
</dbReference>
<feature type="compositionally biased region" description="Low complexity" evidence="7">
    <location>
        <begin position="193"/>
        <end position="219"/>
    </location>
</feature>
<dbReference type="InterPro" id="IPR032108">
    <property type="entry name" value="CLIP1_ZNF"/>
</dbReference>
<evidence type="ECO:0000313" key="10">
    <source>
        <dbReference type="Proteomes" id="UP000242146"/>
    </source>
</evidence>
<evidence type="ECO:0000313" key="9">
    <source>
        <dbReference type="EMBL" id="ORX63050.1"/>
    </source>
</evidence>
<evidence type="ECO:0000256" key="2">
    <source>
        <dbReference type="ARBA" id="ARBA00022490"/>
    </source>
</evidence>
<feature type="coiled-coil region" evidence="6">
    <location>
        <begin position="229"/>
        <end position="312"/>
    </location>
</feature>
<feature type="coiled-coil region" evidence="6">
    <location>
        <begin position="355"/>
        <end position="404"/>
    </location>
</feature>
<keyword evidence="5" id="KW-0206">Cytoskeleton</keyword>
<dbReference type="SUPFAM" id="SSF74924">
    <property type="entry name" value="Cap-Gly domain"/>
    <property type="match status" value="1"/>
</dbReference>
<evidence type="ECO:0000256" key="4">
    <source>
        <dbReference type="ARBA" id="ARBA00023054"/>
    </source>
</evidence>
<keyword evidence="3" id="KW-0493">Microtubule</keyword>
<dbReference type="Proteomes" id="UP000242146">
    <property type="component" value="Unassembled WGS sequence"/>
</dbReference>
<reference evidence="9 10" key="1">
    <citation type="submission" date="2016-07" db="EMBL/GenBank/DDBJ databases">
        <title>Pervasive Adenine N6-methylation of Active Genes in Fungi.</title>
        <authorList>
            <consortium name="DOE Joint Genome Institute"/>
            <person name="Mondo S.J."/>
            <person name="Dannebaum R.O."/>
            <person name="Kuo R.C."/>
            <person name="Labutti K."/>
            <person name="Haridas S."/>
            <person name="Kuo A."/>
            <person name="Salamov A."/>
            <person name="Ahrendt S.R."/>
            <person name="Lipzen A."/>
            <person name="Sullivan W."/>
            <person name="Andreopoulos W.B."/>
            <person name="Clum A."/>
            <person name="Lindquist E."/>
            <person name="Daum C."/>
            <person name="Ramamoorthy G.K."/>
            <person name="Gryganskyi A."/>
            <person name="Culley D."/>
            <person name="Magnuson J.K."/>
            <person name="James T.Y."/>
            <person name="O'Malley M.A."/>
            <person name="Stajich J.E."/>
            <person name="Spatafora J.W."/>
            <person name="Visel A."/>
            <person name="Grigoriev I.V."/>
        </authorList>
    </citation>
    <scope>NUCLEOTIDE SEQUENCE [LARGE SCALE GENOMIC DNA]</scope>
    <source>
        <strain evidence="9 10">NRRL 3301</strain>
    </source>
</reference>
<dbReference type="SMART" id="SM01052">
    <property type="entry name" value="CAP_GLY"/>
    <property type="match status" value="1"/>
</dbReference>
<dbReference type="Pfam" id="PF16641">
    <property type="entry name" value="CLIP1_ZNF"/>
    <property type="match status" value="2"/>
</dbReference>
<evidence type="ECO:0000256" key="5">
    <source>
        <dbReference type="ARBA" id="ARBA00023212"/>
    </source>
</evidence>
<feature type="compositionally biased region" description="Polar residues" evidence="7">
    <location>
        <begin position="90"/>
        <end position="109"/>
    </location>
</feature>
<dbReference type="GO" id="GO:0005737">
    <property type="term" value="C:cytoplasm"/>
    <property type="evidence" value="ECO:0007669"/>
    <property type="project" value="TreeGrafter"/>
</dbReference>
<comment type="caution">
    <text evidence="9">The sequence shown here is derived from an EMBL/GenBank/DDBJ whole genome shotgun (WGS) entry which is preliminary data.</text>
</comment>
<dbReference type="AlphaFoldDB" id="A0A1X2GY84"/>
<evidence type="ECO:0000259" key="8">
    <source>
        <dbReference type="PROSITE" id="PS50245"/>
    </source>
</evidence>
<keyword evidence="10" id="KW-1185">Reference proteome</keyword>
<keyword evidence="2" id="KW-0963">Cytoplasm</keyword>
<dbReference type="OrthoDB" id="2130750at2759"/>
<feature type="region of interest" description="Disordered" evidence="7">
    <location>
        <begin position="47"/>
        <end position="227"/>
    </location>
</feature>
<feature type="compositionally biased region" description="Low complexity" evidence="7">
    <location>
        <begin position="117"/>
        <end position="126"/>
    </location>
</feature>
<proteinExistence type="predicted"/>
<evidence type="ECO:0000256" key="6">
    <source>
        <dbReference type="SAM" id="Coils"/>
    </source>
</evidence>
<feature type="compositionally biased region" description="Low complexity" evidence="7">
    <location>
        <begin position="516"/>
        <end position="536"/>
    </location>
</feature>
<dbReference type="PROSITE" id="PS50245">
    <property type="entry name" value="CAP_GLY_2"/>
    <property type="match status" value="1"/>
</dbReference>
<dbReference type="GO" id="GO:0016460">
    <property type="term" value="C:myosin II complex"/>
    <property type="evidence" value="ECO:0007669"/>
    <property type="project" value="TreeGrafter"/>
</dbReference>
<feature type="compositionally biased region" description="Polar residues" evidence="7">
    <location>
        <begin position="66"/>
        <end position="82"/>
    </location>
</feature>
<dbReference type="EMBL" id="MCGT01000001">
    <property type="protein sequence ID" value="ORX63050.1"/>
    <property type="molecule type" value="Genomic_DNA"/>
</dbReference>
<dbReference type="GO" id="GO:0000146">
    <property type="term" value="F:microfilament motor activity"/>
    <property type="evidence" value="ECO:0007669"/>
    <property type="project" value="TreeGrafter"/>
</dbReference>
<dbReference type="GO" id="GO:0005874">
    <property type="term" value="C:microtubule"/>
    <property type="evidence" value="ECO:0007669"/>
    <property type="project" value="UniProtKB-KW"/>
</dbReference>
<sequence length="769" mass="85511">MKPGLWIGIELDIQGTGKNDGSIKGFRYFTCPTDSGLFVLSSKATAVEAKTKQTPTKPSLFRRTKSSQVTLSMTKSTPTASPILSKKKNTPNLTIKGSSNTQKPASTKQPALKESKSSASPTASSTTKRRSFTNNRTVPATPPTPSLSAGKKREKRHSPALPVTPPISPRRVMTDVKGRCTLTPKLHRPPSSPSQHSPTLTKSKSTNTTSSNPTKPATAQPHAALKKSKVVTQAQLQEMQALLEQSDQERQRLSDEMNNKEAVWERLVTSKESFALQVQEREQEIQQLRKTLGQAQLQLDEYQQRHSQMEDQQACAGRGFYFSSSGATSNIDRALSTTTNSSATALSWMQPDSFVNIMEQQYQQRIEKLERLVKEWQDDAQDSHNKQQTEKRQHAAQVELLRRELNDRDHAIATIEKETAAEKRKAKEGLHLLEATLATMEHTHQEQMNDKEMMIQHLRQVIQQQRQAYDADPLVSFYRDCSPTSFAMLPTIYESASPALTLYPEDQDDTTVDNDSAISSTSSSSGAMASTASPSSRQRLEHQLDISTRALDDMHQRHKQSVAENEQLSDQIKQMMCVSRSAEQQSAQLQQELSNEVSDKRRIMAERDAALEQRQHMEDQMAILMASNNRLEAHIKQEQRRIHELESILATSLQPTAATATQACMSYSSSTYSSFTAEHDPSMLALSPVLDKSISQPAWRSASTSPACTGPLVNQGPSPYCEICECLGHDVLACTSFSEQQDTPQLYCVNCDVFGSHATLDCPCSDETF</sequence>
<feature type="region of interest" description="Disordered" evidence="7">
    <location>
        <begin position="504"/>
        <end position="540"/>
    </location>
</feature>
<dbReference type="PANTHER" id="PTHR45615">
    <property type="entry name" value="MYOSIN HEAVY CHAIN, NON-MUSCLE"/>
    <property type="match status" value="1"/>
</dbReference>
<dbReference type="InterPro" id="IPR000938">
    <property type="entry name" value="CAP-Gly_domain"/>
</dbReference>
<evidence type="ECO:0000256" key="7">
    <source>
        <dbReference type="SAM" id="MobiDB-lite"/>
    </source>
</evidence>
<dbReference type="Pfam" id="PF01302">
    <property type="entry name" value="CAP_GLY"/>
    <property type="match status" value="1"/>
</dbReference>
<dbReference type="PANTHER" id="PTHR45615:SF40">
    <property type="entry name" value="MYOSIN HEAVY CHAIN, NON-MUSCLE"/>
    <property type="match status" value="1"/>
</dbReference>
<dbReference type="Gene3D" id="2.30.30.190">
    <property type="entry name" value="CAP Gly-rich-like domain"/>
    <property type="match status" value="1"/>
</dbReference>
<protein>
    <recommendedName>
        <fullName evidence="8">CAP-Gly domain-containing protein</fullName>
    </recommendedName>
</protein>
<keyword evidence="4 6" id="KW-0175">Coiled coil</keyword>
<evidence type="ECO:0000256" key="3">
    <source>
        <dbReference type="ARBA" id="ARBA00022701"/>
    </source>
</evidence>
<comment type="subcellular location">
    <subcellularLocation>
        <location evidence="1">Cytoplasm</location>
        <location evidence="1">Cytoskeleton</location>
    </subcellularLocation>
</comment>
<evidence type="ECO:0000256" key="1">
    <source>
        <dbReference type="ARBA" id="ARBA00004245"/>
    </source>
</evidence>
<dbReference type="GO" id="GO:0032982">
    <property type="term" value="C:myosin filament"/>
    <property type="evidence" value="ECO:0007669"/>
    <property type="project" value="TreeGrafter"/>
</dbReference>
<feature type="domain" description="CAP-Gly" evidence="8">
    <location>
        <begin position="1"/>
        <end position="40"/>
    </location>
</feature>
<gene>
    <name evidence="9" type="ORF">DM01DRAFT_1403437</name>
</gene>
<dbReference type="PROSITE" id="PS00845">
    <property type="entry name" value="CAP_GLY_1"/>
    <property type="match status" value="1"/>
</dbReference>
<dbReference type="GO" id="GO:0051015">
    <property type="term" value="F:actin filament binding"/>
    <property type="evidence" value="ECO:0007669"/>
    <property type="project" value="TreeGrafter"/>
</dbReference>
<accession>A0A1X2GY84</accession>
<dbReference type="STRING" id="101127.A0A1X2GY84"/>